<sequence length="540" mass="58382">MNRTVLCYLLLSLLIALDACRNPLDGVTIRLKDPLQAGIVDCRLYDPSGNPRPGTTQIILAGPDAGEVVTTLNTRNFKINSDGVLLLAPSPNVLPSAADPVRFTLALETPGYLTVVQPFIIANNNRQGRYMPLISLTRPPESVTPAQLEAGQGGADGALLAGVSLTTRPSLPAVDRAGIALQPGTVCTDREGAAVAGMLTAQLIHTNARTNNPGAQLPGGTILDNVAGFSGGTLPGTMRLQTIAGSLTVTLYNEAYQLVNTLSKPIHLTMELNPVTTNQAKGRIIQVGDSIPLFRYDAQERSWQQVRPGVILRDDVTGRLVLHSDVSKTGAYIAAWTQSVCKLGPVFRVSSKLSNVDVNYFCQLVDAQTNNLISQFYTNVNNGITISIYDQEPGRRYRLRVFDQTDAWGKGTKGGLMGESGVAESCNATPVPINLSELPVPAATKLDFQFSCPAGKALDEASLPSLVKAQYSEVGKENWQDLLTATKTQRSVMSYKIQVGKRYDFRASLDGGATWLLRQNDYLVDKPEWTFKIKSEIYCK</sequence>
<protein>
    <recommendedName>
        <fullName evidence="4">Carboxypeptidase regulatory-like domain-containing protein</fullName>
    </recommendedName>
</protein>
<evidence type="ECO:0000256" key="1">
    <source>
        <dbReference type="SAM" id="SignalP"/>
    </source>
</evidence>
<feature type="signal peptide" evidence="1">
    <location>
        <begin position="1"/>
        <end position="21"/>
    </location>
</feature>
<comment type="caution">
    <text evidence="2">The sequence shown here is derived from an EMBL/GenBank/DDBJ whole genome shotgun (WGS) entry which is preliminary data.</text>
</comment>
<name>A0A939G6R1_9BACT</name>
<feature type="chain" id="PRO_5037322663" description="Carboxypeptidase regulatory-like domain-containing protein" evidence="1">
    <location>
        <begin position="22"/>
        <end position="540"/>
    </location>
</feature>
<dbReference type="RefSeq" id="WP_207337156.1">
    <property type="nucleotide sequence ID" value="NZ_JAFMYU010000017.1"/>
</dbReference>
<dbReference type="EMBL" id="JAFMYU010000017">
    <property type="protein sequence ID" value="MBO0933199.1"/>
    <property type="molecule type" value="Genomic_DNA"/>
</dbReference>
<evidence type="ECO:0000313" key="2">
    <source>
        <dbReference type="EMBL" id="MBO0933199.1"/>
    </source>
</evidence>
<proteinExistence type="predicted"/>
<accession>A0A939G6R1</accession>
<dbReference type="AlphaFoldDB" id="A0A939G6R1"/>
<keyword evidence="1" id="KW-0732">Signal</keyword>
<evidence type="ECO:0000313" key="3">
    <source>
        <dbReference type="Proteomes" id="UP000664795"/>
    </source>
</evidence>
<organism evidence="2 3">
    <name type="scientific">Fibrella aquatilis</name>
    <dbReference type="NCBI Taxonomy" id="2817059"/>
    <lineage>
        <taxon>Bacteria</taxon>
        <taxon>Pseudomonadati</taxon>
        <taxon>Bacteroidota</taxon>
        <taxon>Cytophagia</taxon>
        <taxon>Cytophagales</taxon>
        <taxon>Spirosomataceae</taxon>
        <taxon>Fibrella</taxon>
    </lineage>
</organism>
<evidence type="ECO:0008006" key="4">
    <source>
        <dbReference type="Google" id="ProtNLM"/>
    </source>
</evidence>
<keyword evidence="3" id="KW-1185">Reference proteome</keyword>
<dbReference type="Proteomes" id="UP000664795">
    <property type="component" value="Unassembled WGS sequence"/>
</dbReference>
<gene>
    <name evidence="2" type="ORF">J2I48_19470</name>
</gene>
<reference evidence="2 3" key="1">
    <citation type="submission" date="2021-03" db="EMBL/GenBank/DDBJ databases">
        <title>Fibrella sp. HMF5036 genome sequencing and assembly.</title>
        <authorList>
            <person name="Kang H."/>
            <person name="Kim H."/>
            <person name="Bae S."/>
            <person name="Joh K."/>
        </authorList>
    </citation>
    <scope>NUCLEOTIDE SEQUENCE [LARGE SCALE GENOMIC DNA]</scope>
    <source>
        <strain evidence="2 3">HMF5036</strain>
    </source>
</reference>